<evidence type="ECO:0000259" key="1">
    <source>
        <dbReference type="Pfam" id="PF00078"/>
    </source>
</evidence>
<proteinExistence type="predicted"/>
<dbReference type="Proteomes" id="UP001333110">
    <property type="component" value="Unassembled WGS sequence"/>
</dbReference>
<organism evidence="2 3">
    <name type="scientific">Mycteria americana</name>
    <name type="common">Wood stork</name>
    <dbReference type="NCBI Taxonomy" id="33587"/>
    <lineage>
        <taxon>Eukaryota</taxon>
        <taxon>Metazoa</taxon>
        <taxon>Chordata</taxon>
        <taxon>Craniata</taxon>
        <taxon>Vertebrata</taxon>
        <taxon>Euteleostomi</taxon>
        <taxon>Archelosauria</taxon>
        <taxon>Archosauria</taxon>
        <taxon>Dinosauria</taxon>
        <taxon>Saurischia</taxon>
        <taxon>Theropoda</taxon>
        <taxon>Coelurosauria</taxon>
        <taxon>Aves</taxon>
        <taxon>Neognathae</taxon>
        <taxon>Neoaves</taxon>
        <taxon>Aequornithes</taxon>
        <taxon>Ciconiiformes</taxon>
        <taxon>Ciconiidae</taxon>
        <taxon>Mycteria</taxon>
    </lineage>
</organism>
<dbReference type="PANTHER" id="PTHR33332">
    <property type="entry name" value="REVERSE TRANSCRIPTASE DOMAIN-CONTAINING PROTEIN"/>
    <property type="match status" value="1"/>
</dbReference>
<dbReference type="InterPro" id="IPR000477">
    <property type="entry name" value="RT_dom"/>
</dbReference>
<comment type="caution">
    <text evidence="2">The sequence shown here is derived from an EMBL/GenBank/DDBJ whole genome shotgun (WGS) entry which is preliminary data.</text>
</comment>
<dbReference type="Pfam" id="PF00078">
    <property type="entry name" value="RVT_1"/>
    <property type="match status" value="1"/>
</dbReference>
<dbReference type="AlphaFoldDB" id="A0AAN7N2M1"/>
<evidence type="ECO:0000313" key="2">
    <source>
        <dbReference type="EMBL" id="KAK4816624.1"/>
    </source>
</evidence>
<reference evidence="2 3" key="1">
    <citation type="journal article" date="2023" name="J. Hered.">
        <title>Chromosome-level genome of the wood stork (Mycteria americana) provides insight into avian chromosome evolution.</title>
        <authorList>
            <person name="Flamio R. Jr."/>
            <person name="Ramstad K.M."/>
        </authorList>
    </citation>
    <scope>NUCLEOTIDE SEQUENCE [LARGE SCALE GENOMIC DNA]</scope>
    <source>
        <strain evidence="2">JAX WOST 10</strain>
    </source>
</reference>
<accession>A0AAN7N2M1</accession>
<gene>
    <name evidence="2" type="ORF">QYF61_019323</name>
</gene>
<dbReference type="EMBL" id="JAUNZN010000009">
    <property type="protein sequence ID" value="KAK4816624.1"/>
    <property type="molecule type" value="Genomic_DNA"/>
</dbReference>
<protein>
    <recommendedName>
        <fullName evidence="1">Reverse transcriptase domain-containing protein</fullName>
    </recommendedName>
</protein>
<evidence type="ECO:0000313" key="3">
    <source>
        <dbReference type="Proteomes" id="UP001333110"/>
    </source>
</evidence>
<sequence length="397" mass="44645">MNWSLLHFTCVHPGKVMKQLILETLSRHRKDKKVIRSSQHGFTKGKSCLTNLRNFYGEMTGLVDEGTTGDIAYLDFRKAFNSISHKVLREKLIKWIENWLSSQTQRVVISGTKSSWRPVTNGVTQRSILGPILLHISINDLDDGAECTLSNLTRESCKVLHLGRNNPRQQYMLGAAQLESSLAEKVLEVLVDTKLNVSQQHVLDPEKANGGLGCIRQIISSRSREVIPLLYSALEERLRAGTAQPGEEKAQGDLTNVYTYLQGGCKEDGARLFSVVPSDRTRGDGHRLKHRRFPLNIRKHFVTVRVTEHWHRSPREVGYCLVDKGKTVDVAFLDFSKAFDTVSHSILLDKVSSIQLDIYLDTGVECTPSKFAGNTKLGRAIDSLEGREALEREILID</sequence>
<name>A0AAN7N2M1_MYCAM</name>
<keyword evidence="3" id="KW-1185">Reference proteome</keyword>
<feature type="domain" description="Reverse transcriptase" evidence="1">
    <location>
        <begin position="14"/>
        <end position="143"/>
    </location>
</feature>